<keyword evidence="3 5" id="KW-1133">Transmembrane helix</keyword>
<protein>
    <submittedName>
        <fullName evidence="7">ABC transporter permease</fullName>
    </submittedName>
</protein>
<dbReference type="InterPro" id="IPR052902">
    <property type="entry name" value="ABC-2_transporter"/>
</dbReference>
<dbReference type="InterPro" id="IPR013525">
    <property type="entry name" value="ABC2_TM"/>
</dbReference>
<evidence type="ECO:0000259" key="6">
    <source>
        <dbReference type="Pfam" id="PF01061"/>
    </source>
</evidence>
<evidence type="ECO:0000256" key="5">
    <source>
        <dbReference type="SAM" id="Phobius"/>
    </source>
</evidence>
<evidence type="ECO:0000313" key="8">
    <source>
        <dbReference type="Proteomes" id="UP001479933"/>
    </source>
</evidence>
<feature type="transmembrane region" description="Helical" evidence="5">
    <location>
        <begin position="172"/>
        <end position="192"/>
    </location>
</feature>
<gene>
    <name evidence="7" type="ORF">RVF87_07835</name>
</gene>
<proteinExistence type="predicted"/>
<feature type="transmembrane region" description="Helical" evidence="5">
    <location>
        <begin position="30"/>
        <end position="49"/>
    </location>
</feature>
<feature type="transmembrane region" description="Helical" evidence="5">
    <location>
        <begin position="243"/>
        <end position="261"/>
    </location>
</feature>
<dbReference type="RefSeq" id="WP_066169999.1">
    <property type="nucleotide sequence ID" value="NZ_CP136137.1"/>
</dbReference>
<name>A0ABZ2U5C8_9ACTN</name>
<evidence type="ECO:0000256" key="2">
    <source>
        <dbReference type="ARBA" id="ARBA00022692"/>
    </source>
</evidence>
<dbReference type="Proteomes" id="UP001479933">
    <property type="component" value="Chromosome"/>
</dbReference>
<feature type="transmembrane region" description="Helical" evidence="5">
    <location>
        <begin position="137"/>
        <end position="160"/>
    </location>
</feature>
<organism evidence="7 8">
    <name type="scientific">Gordonia hydrophobica</name>
    <dbReference type="NCBI Taxonomy" id="40516"/>
    <lineage>
        <taxon>Bacteria</taxon>
        <taxon>Bacillati</taxon>
        <taxon>Actinomycetota</taxon>
        <taxon>Actinomycetes</taxon>
        <taxon>Mycobacteriales</taxon>
        <taxon>Gordoniaceae</taxon>
        <taxon>Gordonia</taxon>
    </lineage>
</organism>
<feature type="transmembrane region" description="Helical" evidence="5">
    <location>
        <begin position="105"/>
        <end position="131"/>
    </location>
</feature>
<dbReference type="PANTHER" id="PTHR43027:SF2">
    <property type="entry name" value="TRANSPORT PERMEASE PROTEIN"/>
    <property type="match status" value="1"/>
</dbReference>
<dbReference type="PANTHER" id="PTHR43027">
    <property type="entry name" value="DOXORUBICIN RESISTANCE ABC TRANSPORTER PERMEASE PROTEIN DRRC-RELATED"/>
    <property type="match status" value="1"/>
</dbReference>
<keyword evidence="2 5" id="KW-0812">Transmembrane</keyword>
<comment type="subcellular location">
    <subcellularLocation>
        <location evidence="1">Membrane</location>
        <topology evidence="1">Multi-pass membrane protein</topology>
    </subcellularLocation>
</comment>
<feature type="domain" description="ABC-2 type transporter transmembrane" evidence="6">
    <location>
        <begin position="14"/>
        <end position="186"/>
    </location>
</feature>
<evidence type="ECO:0000256" key="4">
    <source>
        <dbReference type="ARBA" id="ARBA00023136"/>
    </source>
</evidence>
<evidence type="ECO:0000313" key="7">
    <source>
        <dbReference type="EMBL" id="WYY08953.1"/>
    </source>
</evidence>
<keyword evidence="4 5" id="KW-0472">Membrane</keyword>
<evidence type="ECO:0000256" key="3">
    <source>
        <dbReference type="ARBA" id="ARBA00022989"/>
    </source>
</evidence>
<feature type="transmembrane region" description="Helical" evidence="5">
    <location>
        <begin position="65"/>
        <end position="84"/>
    </location>
</feature>
<evidence type="ECO:0000256" key="1">
    <source>
        <dbReference type="ARBA" id="ARBA00004141"/>
    </source>
</evidence>
<dbReference type="EMBL" id="CP136137">
    <property type="protein sequence ID" value="WYY08953.1"/>
    <property type="molecule type" value="Genomic_DNA"/>
</dbReference>
<dbReference type="Pfam" id="PF01061">
    <property type="entry name" value="ABC2_membrane"/>
    <property type="match status" value="1"/>
</dbReference>
<accession>A0ABZ2U5C8</accession>
<keyword evidence="8" id="KW-1185">Reference proteome</keyword>
<sequence>MTTAATGYRRRPLAALATAEFTQFRRNKTLVVTALIFPVVMPLGMFLLTKRDGVTAESVGATFDMYALFALMFVQFYTVLSLVTTRRGEGVLKRLRTGEAADWQILTAPAMPGVAVTTATAIVVASVVYAFGAPAPVNPVLMVLGLAVGSVLFTLLALATTAFTKNAEAAQITSLPVIALAMVGAGNMRAVLPERAAEILGYTPFAAVSDLVNLGAAGKTAIAGSDAAATDFVGSFSEIGQPLVTLAVWTAVSIALVYKCFRWDDRE</sequence>
<reference evidence="7 8" key="1">
    <citation type="journal article" date="2023" name="Virus Evol.">
        <title>Computational host range prediction-The good, the bad, and the ugly.</title>
        <authorList>
            <person name="Howell A.A."/>
            <person name="Versoza C.J."/>
            <person name="Pfeifer S.P."/>
        </authorList>
    </citation>
    <scope>NUCLEOTIDE SEQUENCE [LARGE SCALE GENOMIC DNA]</scope>
    <source>
        <strain evidence="7 8">1610/1b</strain>
    </source>
</reference>